<accession>A0A0M0LL73</accession>
<sequence length="164" mass="19650">MLDIDLGVIRKMKVSFYPFESTKKIGEVSEIDEKYYLIIGIECFEITQEKMIEIVYIVQDLTKNQFIPHDTEFEKSRARDEIEVSIQCKFDDSRICDFKLGNILPVTIKQNRYFYRLVEYTCVDVIESNIRLSAIMRPIVPVNYKDAKEIFRKERMRKMKFEVY</sequence>
<reference evidence="2" key="1">
    <citation type="submission" date="2015-08" db="EMBL/GenBank/DDBJ databases">
        <title>Fjat-10028 dsm 16317.</title>
        <authorList>
            <person name="Liu B."/>
            <person name="Wang J."/>
            <person name="Zhu Y."/>
            <person name="Liu G."/>
            <person name="Chen Q."/>
            <person name="Chen Z."/>
            <person name="Lan J."/>
            <person name="Che J."/>
            <person name="Ge C."/>
            <person name="Shi H."/>
            <person name="Pan Z."/>
            <person name="Liu X."/>
        </authorList>
    </citation>
    <scope>NUCLEOTIDE SEQUENCE [LARGE SCALE GENOMIC DNA]</scope>
    <source>
        <strain evidence="2">DSM 16317</strain>
    </source>
</reference>
<dbReference type="Proteomes" id="UP000036867">
    <property type="component" value="Unassembled WGS sequence"/>
</dbReference>
<proteinExistence type="predicted"/>
<gene>
    <name evidence="1" type="ORF">AMD00_04115</name>
</gene>
<evidence type="ECO:0000313" key="1">
    <source>
        <dbReference type="EMBL" id="KOO51652.1"/>
    </source>
</evidence>
<dbReference type="EMBL" id="LILB01000001">
    <property type="protein sequence ID" value="KOO51652.1"/>
    <property type="molecule type" value="Genomic_DNA"/>
</dbReference>
<protein>
    <submittedName>
        <fullName evidence="1">Uncharacterized protein</fullName>
    </submittedName>
</protein>
<evidence type="ECO:0000313" key="2">
    <source>
        <dbReference type="Proteomes" id="UP000036867"/>
    </source>
</evidence>
<organism evidence="1 2">
    <name type="scientific">Viridibacillus arvi</name>
    <dbReference type="NCBI Taxonomy" id="263475"/>
    <lineage>
        <taxon>Bacteria</taxon>
        <taxon>Bacillati</taxon>
        <taxon>Bacillota</taxon>
        <taxon>Bacilli</taxon>
        <taxon>Bacillales</taxon>
        <taxon>Caryophanaceae</taxon>
        <taxon>Viridibacillus</taxon>
    </lineage>
</organism>
<keyword evidence="2" id="KW-1185">Reference proteome</keyword>
<name>A0A0M0LL73_9BACL</name>
<dbReference type="AlphaFoldDB" id="A0A0M0LL73"/>
<dbReference type="OrthoDB" id="2628862at2"/>
<comment type="caution">
    <text evidence="1">The sequence shown here is derived from an EMBL/GenBank/DDBJ whole genome shotgun (WGS) entry which is preliminary data.</text>
</comment>